<evidence type="ECO:0000313" key="3">
    <source>
        <dbReference type="MGI" id="MGI:1915936"/>
    </source>
</evidence>
<reference evidence="2" key="3">
    <citation type="journal article" date="2000" name="Genome Res.">
        <title>RIKEN integrated sequence analysis (RISA) system--384-format sequencing pipeline with 384 multicapillary sequencer.</title>
        <authorList>
            <person name="Shibata K."/>
            <person name="Itoh M."/>
            <person name="Aizawa K."/>
            <person name="Nagaoka S."/>
            <person name="Sasaki N."/>
            <person name="Carninci P."/>
            <person name="Konno H."/>
            <person name="Akiyama J."/>
            <person name="Nishi K."/>
            <person name="Kitsunai T."/>
            <person name="Tashiro H."/>
            <person name="Itoh M."/>
            <person name="Sumi N."/>
            <person name="Ishii Y."/>
            <person name="Nakamura S."/>
            <person name="Hazama M."/>
            <person name="Nishine T."/>
            <person name="Harada A."/>
            <person name="Yamamoto R."/>
            <person name="Matsumoto H."/>
            <person name="Sakaguchi S."/>
            <person name="Ikegami T."/>
            <person name="Kashiwagi K."/>
            <person name="Fujiwake S."/>
            <person name="Inoue K."/>
            <person name="Togawa Y."/>
            <person name="Izawa M."/>
            <person name="Ohara E."/>
            <person name="Watahiki M."/>
            <person name="Yoneda Y."/>
            <person name="Ishikawa T."/>
            <person name="Ozawa K."/>
            <person name="Tanaka T."/>
            <person name="Matsuura S."/>
            <person name="Kawai J."/>
            <person name="Okazaki Y."/>
            <person name="Muramatsu M."/>
            <person name="Inoue Y."/>
            <person name="Kira A."/>
            <person name="Hayashizaki Y."/>
        </authorList>
    </citation>
    <scope>NUCLEOTIDE SEQUENCE</scope>
    <source>
        <strain evidence="2">C57BL/6J</strain>
        <tissue evidence="2">Whole body</tissue>
    </source>
</reference>
<reference evidence="2" key="4">
    <citation type="submission" date="2000-07" db="EMBL/GenBank/DDBJ databases">
        <authorList>
            <person name="Adachi J."/>
            <person name="Aizawa K."/>
            <person name="Akahira S."/>
            <person name="Akimura T."/>
            <person name="Arai A."/>
            <person name="Aono H."/>
            <person name="Arakawa T."/>
            <person name="Bono H."/>
            <person name="Carninci P."/>
            <person name="Fukuda S."/>
            <person name="Fukunishi Y."/>
            <person name="Furuno M."/>
            <person name="Hanagaki T."/>
            <person name="Hara A."/>
            <person name="Hayatsu N."/>
            <person name="Hiramoto K."/>
            <person name="Hiraoka T."/>
            <person name="Hori F."/>
            <person name="Imotani K."/>
            <person name="Ishii Y."/>
            <person name="Itoh M."/>
            <person name="Izawa M."/>
            <person name="Kasukawa T."/>
            <person name="Kato H."/>
            <person name="Kawai J."/>
            <person name="Kojima Y."/>
            <person name="Konno H."/>
            <person name="Kouda M."/>
            <person name="Koya S."/>
            <person name="Kurihara C."/>
            <person name="Matsuyama T."/>
            <person name="Miyazaki A."/>
            <person name="Nishi K."/>
            <person name="Nomura K."/>
            <person name="Numazaki R."/>
            <person name="Ohno M."/>
            <person name="Okazaki Y."/>
            <person name="Okido T."/>
            <person name="Owa C."/>
            <person name="Saito H."/>
            <person name="Saito R."/>
            <person name="Sakai C."/>
            <person name="Sakai K."/>
            <person name="Sano H."/>
            <person name="Sasaki D."/>
            <person name="Shibata K."/>
            <person name="Shibata Y."/>
            <person name="Shinagawa A."/>
            <person name="Shiraki T."/>
            <person name="Sogabe Y."/>
            <person name="Suzuki H."/>
            <person name="Tagami M."/>
            <person name="Tagawa A."/>
            <person name="Takahashi F."/>
            <person name="Tanaka T."/>
            <person name="Tejima Y."/>
            <person name="Toya T."/>
            <person name="Yamamura T."/>
            <person name="Yasunishi A."/>
            <person name="Yoshida K."/>
            <person name="Yoshino M."/>
            <person name="Muramatsu M."/>
            <person name="Hayashizaki Y."/>
        </authorList>
    </citation>
    <scope>NUCLEOTIDE SEQUENCE</scope>
    <source>
        <strain evidence="2">C57BL/6J</strain>
        <tissue evidence="2">Whole body</tissue>
    </source>
</reference>
<reference evidence="2" key="8">
    <citation type="journal article" date="2005" name="Science">
        <title>Antisense Transcription in the Mammalian Transcriptome.</title>
        <authorList>
            <consortium name="RIKEN Genome Exploration Research Group and Genome Science Group (Genome Network Project Core Group) and the FANTOM Consortium"/>
        </authorList>
    </citation>
    <scope>NUCLEOTIDE SEQUENCE</scope>
    <source>
        <strain evidence="2">C57BL/6J</strain>
        <tissue evidence="2">Whole body</tissue>
    </source>
</reference>
<feature type="region of interest" description="Disordered" evidence="1">
    <location>
        <begin position="46"/>
        <end position="69"/>
    </location>
</feature>
<dbReference type="MGI" id="MGI:1915936">
    <property type="gene designation" value="1110035H17Rik"/>
</dbReference>
<organism evidence="2">
    <name type="scientific">Mus musculus</name>
    <name type="common">Mouse</name>
    <dbReference type="NCBI Taxonomy" id="10090"/>
    <lineage>
        <taxon>Eukaryota</taxon>
        <taxon>Metazoa</taxon>
        <taxon>Chordata</taxon>
        <taxon>Craniata</taxon>
        <taxon>Vertebrata</taxon>
        <taxon>Euteleostomi</taxon>
        <taxon>Mammalia</taxon>
        <taxon>Eutheria</taxon>
        <taxon>Euarchontoglires</taxon>
        <taxon>Glires</taxon>
        <taxon>Rodentia</taxon>
        <taxon>Myomorpha</taxon>
        <taxon>Muroidea</taxon>
        <taxon>Muridae</taxon>
        <taxon>Murinae</taxon>
        <taxon>Mus</taxon>
        <taxon>Mus</taxon>
    </lineage>
</organism>
<protein>
    <submittedName>
        <fullName evidence="2">Uncharacterized protein</fullName>
    </submittedName>
</protein>
<sequence length="228" mass="24307">RRRPPPGSRSTVAQSPPQRRDPGSATPAASRPTAAELFLCVRACGRKKPSGSSGFRGSTRRPPSFSRTVAGAQHCGALLSPLQSSQSRQLGRQPRAQRPEVCTRGTPRRPLREGIVPAAGHASVRVPLRPRPQASAPFPYPQATPPNLLPQCQKVTRYHGPIHGNSVCGPGARAPFRQGKAPPPLPSASSLPLLSNHILVRRRFHAPIGLVARHAHPSGNLSSVNFIA</sequence>
<proteinExistence type="evidence at transcript level"/>
<dbReference type="EMBL" id="AK004111">
    <property type="protein sequence ID" value="BAB23176.1"/>
    <property type="molecule type" value="mRNA"/>
</dbReference>
<dbReference type="iPTMnet" id="Q9CTA4"/>
<reference evidence="2" key="1">
    <citation type="journal article" date="1999" name="Methods Enzymol.">
        <title>High-efficiency full-length cDNA cloning.</title>
        <authorList>
            <person name="Carninci P."/>
            <person name="Hayashizaki Y."/>
        </authorList>
    </citation>
    <scope>NUCLEOTIDE SEQUENCE</scope>
    <source>
        <strain evidence="2">C57BL/6J</strain>
        <tissue evidence="2">Whole body</tissue>
    </source>
</reference>
<dbReference type="AGR" id="MGI:1915936"/>
<evidence type="ECO:0000313" key="2">
    <source>
        <dbReference type="EMBL" id="BAB23176.1"/>
    </source>
</evidence>
<gene>
    <name evidence="3" type="primary">1110035H17Rik</name>
</gene>
<feature type="non-terminal residue" evidence="2">
    <location>
        <position position="1"/>
    </location>
</feature>
<reference evidence="2" key="2">
    <citation type="journal article" date="2000" name="Genome Res.">
        <title>Normalization and subtraction of cap-trapper-selected cDNAs to prepare full-length cDNA libraries for rapid discovery of new genes.</title>
        <authorList>
            <person name="Carninci P."/>
            <person name="Shibata Y."/>
            <person name="Hayatsu N."/>
            <person name="Sugahara Y."/>
            <person name="Shibata K."/>
            <person name="Itoh M."/>
            <person name="Konno H."/>
            <person name="Okazaki Y."/>
            <person name="Muramatsu M."/>
            <person name="Hayashizaki Y."/>
        </authorList>
    </citation>
    <scope>NUCLEOTIDE SEQUENCE</scope>
    <source>
        <strain evidence="2">C57BL/6J</strain>
        <tissue evidence="2">Whole body</tissue>
    </source>
</reference>
<reference evidence="2" key="7">
    <citation type="journal article" date="2005" name="Science">
        <title>The Transcriptional Landscape of the Mammalian Genome.</title>
        <authorList>
            <consortium name="The FANTOM Consortium"/>
            <consortium name="Riken Genome Exploration Research Group and Genome Science Group (Genome Network Project Core Group)"/>
        </authorList>
    </citation>
    <scope>NUCLEOTIDE SEQUENCE</scope>
    <source>
        <strain evidence="2">C57BL/6J</strain>
        <tissue evidence="2">Whole body</tissue>
    </source>
</reference>
<reference evidence="2" key="6">
    <citation type="journal article" date="2002" name="Nature">
        <title>Analysis of the mouse transcriptome based on functional annotation of 60,770 full-length cDNAs.</title>
        <authorList>
            <consortium name="The FANTOM Consortium and the RIKEN Genome Exploration Research Group Phase I and II Team"/>
        </authorList>
    </citation>
    <scope>NUCLEOTIDE SEQUENCE</scope>
    <source>
        <strain evidence="2">C57BL/6J</strain>
        <tissue evidence="2">Whole body</tissue>
    </source>
</reference>
<feature type="region of interest" description="Disordered" evidence="1">
    <location>
        <begin position="82"/>
        <end position="112"/>
    </location>
</feature>
<accession>Q9CTA4</accession>
<feature type="compositionally biased region" description="Low complexity" evidence="1">
    <location>
        <begin position="82"/>
        <end position="94"/>
    </location>
</feature>
<evidence type="ECO:0000256" key="1">
    <source>
        <dbReference type="SAM" id="MobiDB-lite"/>
    </source>
</evidence>
<feature type="compositionally biased region" description="Low complexity" evidence="1">
    <location>
        <begin position="50"/>
        <end position="64"/>
    </location>
</feature>
<name>Q9CTA4_MOUSE</name>
<feature type="compositionally biased region" description="Polar residues" evidence="1">
    <location>
        <begin position="8"/>
        <end position="17"/>
    </location>
</feature>
<dbReference type="PhosphoSitePlus" id="Q9CTA4"/>
<feature type="region of interest" description="Disordered" evidence="1">
    <location>
        <begin position="1"/>
        <end position="31"/>
    </location>
</feature>
<reference evidence="2" key="5">
    <citation type="journal article" date="2001" name="Nature">
        <title>Functional annotation of a full-length mouse cDNA collection.</title>
        <authorList>
            <consortium name="The RIKEN Genome Exploration Research Group Phase II Team and the FANTOM Consortium"/>
        </authorList>
    </citation>
    <scope>NUCLEOTIDE SEQUENCE</scope>
    <source>
        <strain evidence="2">C57BL/6J</strain>
        <tissue evidence="2">Whole body</tissue>
    </source>
</reference>
<dbReference type="AlphaFoldDB" id="Q9CTA4"/>